<reference evidence="2 3" key="1">
    <citation type="submission" date="2019-12" db="EMBL/GenBank/DDBJ databases">
        <title>Streptomyces sp. strain T44 isolated from rhizosphere soil of Broussonetia papyrifera.</title>
        <authorList>
            <person name="Mo P."/>
        </authorList>
    </citation>
    <scope>NUCLEOTIDE SEQUENCE [LARGE SCALE GENOMIC DNA]</scope>
    <source>
        <strain evidence="2 3">T44</strain>
    </source>
</reference>
<dbReference type="KEGG" id="sbro:GQF42_36700"/>
<protein>
    <submittedName>
        <fullName evidence="2">Thioesterase</fullName>
    </submittedName>
</protein>
<proteinExistence type="predicted"/>
<name>A0A6I6N9K1_9ACTN</name>
<feature type="domain" description="Thioesterase" evidence="1">
    <location>
        <begin position="21"/>
        <end position="228"/>
    </location>
</feature>
<evidence type="ECO:0000313" key="3">
    <source>
        <dbReference type="Proteomes" id="UP000436138"/>
    </source>
</evidence>
<evidence type="ECO:0000259" key="1">
    <source>
        <dbReference type="Pfam" id="PF00975"/>
    </source>
</evidence>
<evidence type="ECO:0000313" key="2">
    <source>
        <dbReference type="EMBL" id="QHA10038.1"/>
    </source>
</evidence>
<accession>A0A6I6N9K1</accession>
<gene>
    <name evidence="2" type="ORF">GQF42_36700</name>
</gene>
<dbReference type="Pfam" id="PF00975">
    <property type="entry name" value="Thioesterase"/>
    <property type="match status" value="1"/>
</dbReference>
<dbReference type="Gene3D" id="3.40.50.1820">
    <property type="entry name" value="alpha/beta hydrolase"/>
    <property type="match status" value="1"/>
</dbReference>
<dbReference type="EMBL" id="CP047020">
    <property type="protein sequence ID" value="QHA10038.1"/>
    <property type="molecule type" value="Genomic_DNA"/>
</dbReference>
<organism evidence="2 3">
    <name type="scientific">Streptomyces broussonetiae</name>
    <dbReference type="NCBI Taxonomy" id="2686304"/>
    <lineage>
        <taxon>Bacteria</taxon>
        <taxon>Bacillati</taxon>
        <taxon>Actinomycetota</taxon>
        <taxon>Actinomycetes</taxon>
        <taxon>Kitasatosporales</taxon>
        <taxon>Streptomycetaceae</taxon>
        <taxon>Streptomyces</taxon>
    </lineage>
</organism>
<dbReference type="AlphaFoldDB" id="A0A6I6N9K1"/>
<dbReference type="Proteomes" id="UP000436138">
    <property type="component" value="Chromosome"/>
</dbReference>
<dbReference type="InterPro" id="IPR029058">
    <property type="entry name" value="AB_hydrolase_fold"/>
</dbReference>
<sequence>MAVPGRPIRLAGGEDRPGCLILPGAGGGLTPYVGLASVLGRSHSVDFVRPLGLMPGEEPETTVEEMAESVLGIVNRTATAPQLVVGWSLGALVAWEVCARLAEDEHRPDLVIVDSLPLPRVPEPGEDEWIRDKMVADLGPKADPQTVARMVRTFVAQAAALTDYATESSYPGRVLLLVCRPYDKAGREAAVRRWRELAPNLDLAHLDAGHHDVFEPAHLPQLTEAIHAFQNQDGR</sequence>
<dbReference type="SUPFAM" id="SSF53474">
    <property type="entry name" value="alpha/beta-Hydrolases"/>
    <property type="match status" value="1"/>
</dbReference>
<keyword evidence="3" id="KW-1185">Reference proteome</keyword>
<dbReference type="InterPro" id="IPR001031">
    <property type="entry name" value="Thioesterase"/>
</dbReference>